<dbReference type="SUPFAM" id="SSF56281">
    <property type="entry name" value="Metallo-hydrolase/oxidoreductase"/>
    <property type="match status" value="1"/>
</dbReference>
<evidence type="ECO:0000313" key="3">
    <source>
        <dbReference type="Proteomes" id="UP000193749"/>
    </source>
</evidence>
<name>A0A1X1EGC8_PANCY</name>
<dbReference type="InterPro" id="IPR036866">
    <property type="entry name" value="RibonucZ/Hydroxyglut_hydro"/>
</dbReference>
<evidence type="ECO:0000259" key="1">
    <source>
        <dbReference type="Pfam" id="PF00753"/>
    </source>
</evidence>
<feature type="domain" description="Metallo-beta-lactamase" evidence="1">
    <location>
        <begin position="33"/>
        <end position="113"/>
    </location>
</feature>
<protein>
    <recommendedName>
        <fullName evidence="1">Metallo-beta-lactamase domain-containing protein</fullName>
    </recommendedName>
</protein>
<dbReference type="Pfam" id="PF00753">
    <property type="entry name" value="Lactamase_B"/>
    <property type="match status" value="1"/>
</dbReference>
<dbReference type="PANTHER" id="PTHR43717">
    <property type="entry name" value="ANAEROBIC NITRIC OXIDE REDUCTASE FLAVORUBREDOXIN"/>
    <property type="match status" value="1"/>
</dbReference>
<dbReference type="PANTHER" id="PTHR43717:SF1">
    <property type="entry name" value="ANAEROBIC NITRIC OXIDE REDUCTASE FLAVORUBREDOXIN"/>
    <property type="match status" value="1"/>
</dbReference>
<dbReference type="STRING" id="55209.HA50_28965"/>
<dbReference type="EMBL" id="MLJI01000003">
    <property type="protein sequence ID" value="ORM87971.1"/>
    <property type="molecule type" value="Genomic_DNA"/>
</dbReference>
<accession>A0A1X1EGC8</accession>
<comment type="caution">
    <text evidence="2">The sequence shown here is derived from an EMBL/GenBank/DDBJ whole genome shotgun (WGS) entry which is preliminary data.</text>
</comment>
<dbReference type="Gene3D" id="3.60.15.10">
    <property type="entry name" value="Ribonuclease Z/Hydroxyacylglutathione hydrolase-like"/>
    <property type="match status" value="1"/>
</dbReference>
<proteinExistence type="predicted"/>
<sequence length="119" mass="13624">MHIHVKNNTFWVGQRDWEVQHFHGQEYKILRGTSYNSYLIKEEKNILIDTVDPRFRADFVKNLAQEIDIQTLDAIVINHAEEDHAGALEELMKLIPGPPIYCTANGVDSITGHHGLYVA</sequence>
<reference evidence="2 3" key="1">
    <citation type="journal article" date="2017" name="Antonie Van Leeuwenhoek">
        <title>Phylogenomic resolution of the bacterial genus Pantoea and its relationship with Erwinia and Tatumella.</title>
        <authorList>
            <person name="Palmer M."/>
            <person name="Steenkamp E.T."/>
            <person name="Coetzee M.P."/>
            <person name="Chan W.Y."/>
            <person name="van Zyl E."/>
            <person name="De Maayer P."/>
            <person name="Coutinho T.A."/>
            <person name="Blom J."/>
            <person name="Smits T.H."/>
            <person name="Duffy B."/>
            <person name="Venter S.N."/>
        </authorList>
    </citation>
    <scope>NUCLEOTIDE SEQUENCE [LARGE SCALE GENOMIC DNA]</scope>
    <source>
        <strain evidence="2 3">LMG 2657</strain>
    </source>
</reference>
<dbReference type="OrthoDB" id="9800607at2"/>
<keyword evidence="3" id="KW-1185">Reference proteome</keyword>
<dbReference type="Proteomes" id="UP000193749">
    <property type="component" value="Unassembled WGS sequence"/>
</dbReference>
<dbReference type="AlphaFoldDB" id="A0A1X1EGC8"/>
<organism evidence="2 3">
    <name type="scientific">Pantoea cypripedii</name>
    <name type="common">Pectobacterium cypripedii</name>
    <name type="synonym">Erwinia cypripedii</name>
    <dbReference type="NCBI Taxonomy" id="55209"/>
    <lineage>
        <taxon>Bacteria</taxon>
        <taxon>Pseudomonadati</taxon>
        <taxon>Pseudomonadota</taxon>
        <taxon>Gammaproteobacteria</taxon>
        <taxon>Enterobacterales</taxon>
        <taxon>Erwiniaceae</taxon>
        <taxon>Pantoea</taxon>
    </lineage>
</organism>
<evidence type="ECO:0000313" key="2">
    <source>
        <dbReference type="EMBL" id="ORM87971.1"/>
    </source>
</evidence>
<gene>
    <name evidence="2" type="ORF">HA50_28965</name>
</gene>
<dbReference type="InterPro" id="IPR001279">
    <property type="entry name" value="Metallo-B-lactamas"/>
</dbReference>